<dbReference type="EMBL" id="UYRX01000039">
    <property type="protein sequence ID" value="VDK70710.1"/>
    <property type="molecule type" value="Genomic_DNA"/>
</dbReference>
<dbReference type="Proteomes" id="UP000277928">
    <property type="component" value="Unassembled WGS sequence"/>
</dbReference>
<reference evidence="1 2" key="1">
    <citation type="submission" date="2018-08" db="EMBL/GenBank/DDBJ databases">
        <authorList>
            <person name="Laetsch R D."/>
            <person name="Stevens L."/>
            <person name="Kumar S."/>
            <person name="Blaxter L. M."/>
        </authorList>
    </citation>
    <scope>NUCLEOTIDE SEQUENCE [LARGE SCALE GENOMIC DNA]</scope>
</reference>
<protein>
    <submittedName>
        <fullName evidence="1">Uncharacterized protein</fullName>
    </submittedName>
</protein>
<dbReference type="AlphaFoldDB" id="A0A3P6SS23"/>
<proteinExistence type="predicted"/>
<evidence type="ECO:0000313" key="1">
    <source>
        <dbReference type="EMBL" id="VDK70710.1"/>
    </source>
</evidence>
<sequence length="142" mass="15830">MVRSDCDNSETPPLTTCATCRTSRSAMEELKKRNYFARFGYVCLLAWGAPPYVAPIPNSITLAGKSRTMLGTDGISSTYVVICGINREIVSNVEPKDYCYIAFCSNFLSAANLRQLETFQDFNDLKTLALEAKDSNCHMLFE</sequence>
<gene>
    <name evidence="1" type="ORF">NLS_LOCUS1191</name>
</gene>
<name>A0A3P6SS23_LITSI</name>
<accession>A0A3P6SS23</accession>
<keyword evidence="2" id="KW-1185">Reference proteome</keyword>
<evidence type="ECO:0000313" key="2">
    <source>
        <dbReference type="Proteomes" id="UP000277928"/>
    </source>
</evidence>
<organism evidence="1 2">
    <name type="scientific">Litomosoides sigmodontis</name>
    <name type="common">Filarial nematode worm</name>
    <dbReference type="NCBI Taxonomy" id="42156"/>
    <lineage>
        <taxon>Eukaryota</taxon>
        <taxon>Metazoa</taxon>
        <taxon>Ecdysozoa</taxon>
        <taxon>Nematoda</taxon>
        <taxon>Chromadorea</taxon>
        <taxon>Rhabditida</taxon>
        <taxon>Spirurina</taxon>
        <taxon>Spiruromorpha</taxon>
        <taxon>Filarioidea</taxon>
        <taxon>Onchocercidae</taxon>
        <taxon>Litomosoides</taxon>
    </lineage>
</organism>